<evidence type="ECO:0000256" key="1">
    <source>
        <dbReference type="SAM" id="MobiDB-lite"/>
    </source>
</evidence>
<reference evidence="2 3" key="1">
    <citation type="submission" date="2021-06" db="EMBL/GenBank/DDBJ databases">
        <title>Caerostris darwini draft genome.</title>
        <authorList>
            <person name="Kono N."/>
            <person name="Arakawa K."/>
        </authorList>
    </citation>
    <scope>NUCLEOTIDE SEQUENCE [LARGE SCALE GENOMIC DNA]</scope>
</reference>
<evidence type="ECO:0000313" key="2">
    <source>
        <dbReference type="EMBL" id="GIX68349.1"/>
    </source>
</evidence>
<protein>
    <recommendedName>
        <fullName evidence="4">Secreted protein</fullName>
    </recommendedName>
</protein>
<keyword evidence="3" id="KW-1185">Reference proteome</keyword>
<dbReference type="AlphaFoldDB" id="A0AAV4M7K7"/>
<sequence>MGCICQFLIPLSTLLSLISRPERRSFRSTNLSRPLQPLASAQRGKRKKKNFVSKHYSLSTVPNPWSAWWRCDRRFRCPANPLLITLIQPSDDESDARDDASRRRQRRNASLFIRALMPHHPVGVCPPGDP</sequence>
<comment type="caution">
    <text evidence="2">The sequence shown here is derived from an EMBL/GenBank/DDBJ whole genome shotgun (WGS) entry which is preliminary data.</text>
</comment>
<name>A0AAV4M7K7_9ARAC</name>
<dbReference type="Proteomes" id="UP001054837">
    <property type="component" value="Unassembled WGS sequence"/>
</dbReference>
<proteinExistence type="predicted"/>
<gene>
    <name evidence="2" type="ORF">CDAR_319861</name>
</gene>
<evidence type="ECO:0000313" key="3">
    <source>
        <dbReference type="Proteomes" id="UP001054837"/>
    </source>
</evidence>
<accession>A0AAV4M7K7</accession>
<dbReference type="EMBL" id="BPLQ01000176">
    <property type="protein sequence ID" value="GIX68349.1"/>
    <property type="molecule type" value="Genomic_DNA"/>
</dbReference>
<evidence type="ECO:0008006" key="4">
    <source>
        <dbReference type="Google" id="ProtNLM"/>
    </source>
</evidence>
<feature type="region of interest" description="Disordered" evidence="1">
    <location>
        <begin position="28"/>
        <end position="50"/>
    </location>
</feature>
<feature type="region of interest" description="Disordered" evidence="1">
    <location>
        <begin position="88"/>
        <end position="107"/>
    </location>
</feature>
<organism evidence="2 3">
    <name type="scientific">Caerostris darwini</name>
    <dbReference type="NCBI Taxonomy" id="1538125"/>
    <lineage>
        <taxon>Eukaryota</taxon>
        <taxon>Metazoa</taxon>
        <taxon>Ecdysozoa</taxon>
        <taxon>Arthropoda</taxon>
        <taxon>Chelicerata</taxon>
        <taxon>Arachnida</taxon>
        <taxon>Araneae</taxon>
        <taxon>Araneomorphae</taxon>
        <taxon>Entelegynae</taxon>
        <taxon>Araneoidea</taxon>
        <taxon>Araneidae</taxon>
        <taxon>Caerostris</taxon>
    </lineage>
</organism>